<evidence type="ECO:0000256" key="6">
    <source>
        <dbReference type="ARBA" id="ARBA00022692"/>
    </source>
</evidence>
<keyword evidence="9" id="KW-0862">Zinc</keyword>
<keyword evidence="10 13" id="KW-1133">Transmembrane helix</keyword>
<keyword evidence="8" id="KW-0378">Hydrolase</keyword>
<keyword evidence="7" id="KW-0479">Metal-binding</keyword>
<feature type="transmembrane region" description="Helical" evidence="13">
    <location>
        <begin position="174"/>
        <end position="194"/>
    </location>
</feature>
<evidence type="ECO:0000256" key="2">
    <source>
        <dbReference type="ARBA" id="ARBA00004651"/>
    </source>
</evidence>
<feature type="transmembrane region" description="Helical" evidence="13">
    <location>
        <begin position="97"/>
        <end position="123"/>
    </location>
</feature>
<gene>
    <name evidence="14" type="ORF">MNBD_GAMMA26-632</name>
</gene>
<dbReference type="GO" id="GO:0006508">
    <property type="term" value="P:proteolysis"/>
    <property type="evidence" value="ECO:0007669"/>
    <property type="project" value="UniProtKB-KW"/>
</dbReference>
<feature type="transmembrane region" description="Helical" evidence="13">
    <location>
        <begin position="129"/>
        <end position="153"/>
    </location>
</feature>
<evidence type="ECO:0000256" key="13">
    <source>
        <dbReference type="SAM" id="Phobius"/>
    </source>
</evidence>
<comment type="similarity">
    <text evidence="3">Belongs to the peptidase M50B family.</text>
</comment>
<name>A0A3B1AJ99_9ZZZZ</name>
<dbReference type="CDD" id="cd06158">
    <property type="entry name" value="S2P-M50_like_1"/>
    <property type="match status" value="1"/>
</dbReference>
<evidence type="ECO:0000256" key="7">
    <source>
        <dbReference type="ARBA" id="ARBA00022723"/>
    </source>
</evidence>
<dbReference type="GO" id="GO:0046872">
    <property type="term" value="F:metal ion binding"/>
    <property type="evidence" value="ECO:0007669"/>
    <property type="project" value="UniProtKB-KW"/>
</dbReference>
<keyword evidence="4" id="KW-1003">Cell membrane</keyword>
<comment type="subcellular location">
    <subcellularLocation>
        <location evidence="2">Cell membrane</location>
        <topology evidence="2">Multi-pass membrane protein</topology>
    </subcellularLocation>
</comment>
<keyword evidence="5 14" id="KW-0645">Protease</keyword>
<keyword evidence="11 14" id="KW-0482">Metalloprotease</keyword>
<evidence type="ECO:0000256" key="12">
    <source>
        <dbReference type="ARBA" id="ARBA00023136"/>
    </source>
</evidence>
<keyword evidence="12 13" id="KW-0472">Membrane</keyword>
<evidence type="ECO:0000256" key="10">
    <source>
        <dbReference type="ARBA" id="ARBA00022989"/>
    </source>
</evidence>
<evidence type="ECO:0000256" key="9">
    <source>
        <dbReference type="ARBA" id="ARBA00022833"/>
    </source>
</evidence>
<comment type="cofactor">
    <cofactor evidence="1">
        <name>Zn(2+)</name>
        <dbReference type="ChEBI" id="CHEBI:29105"/>
    </cofactor>
</comment>
<evidence type="ECO:0000313" key="14">
    <source>
        <dbReference type="EMBL" id="VAX05929.1"/>
    </source>
</evidence>
<evidence type="ECO:0000256" key="3">
    <source>
        <dbReference type="ARBA" id="ARBA00007931"/>
    </source>
</evidence>
<dbReference type="InterPro" id="IPR044537">
    <property type="entry name" value="Rip2-like"/>
</dbReference>
<dbReference type="PANTHER" id="PTHR35864">
    <property type="entry name" value="ZINC METALLOPROTEASE MJ0611-RELATED"/>
    <property type="match status" value="1"/>
</dbReference>
<dbReference type="GO" id="GO:0005886">
    <property type="term" value="C:plasma membrane"/>
    <property type="evidence" value="ECO:0007669"/>
    <property type="project" value="UniProtKB-SubCell"/>
</dbReference>
<keyword evidence="6 13" id="KW-0812">Transmembrane</keyword>
<evidence type="ECO:0000256" key="4">
    <source>
        <dbReference type="ARBA" id="ARBA00022475"/>
    </source>
</evidence>
<dbReference type="AlphaFoldDB" id="A0A3B1AJ99"/>
<dbReference type="PANTHER" id="PTHR35864:SF1">
    <property type="entry name" value="ZINC METALLOPROTEASE YWHC-RELATED"/>
    <property type="match status" value="1"/>
</dbReference>
<sequence length="227" mass="24478">MGELDIFIQRLAILLLPALFAITVHEAAHGWMAGKLGDNTAKMLGRITLNPIKHIDPVGTIAVPLVTYFILGFPFGWAKPVPVNGRNLKNPMRDMAIVALAGPGANLLMAIAWGLVVLLGVWIMPSSEWIGLPLTLMAASGVVFNCILMVLNLTPILPLDGGRVVAGFLPPRQALIYSRLEPYGLFILVGLLATGILGKLLWPIVMVVIALLPGSDVVLELFQHLMR</sequence>
<dbReference type="GO" id="GO:0008237">
    <property type="term" value="F:metallopeptidase activity"/>
    <property type="evidence" value="ECO:0007669"/>
    <property type="project" value="UniProtKB-KW"/>
</dbReference>
<evidence type="ECO:0000256" key="1">
    <source>
        <dbReference type="ARBA" id="ARBA00001947"/>
    </source>
</evidence>
<evidence type="ECO:0000256" key="11">
    <source>
        <dbReference type="ARBA" id="ARBA00023049"/>
    </source>
</evidence>
<proteinExistence type="inferred from homology"/>
<organism evidence="14">
    <name type="scientific">hydrothermal vent metagenome</name>
    <dbReference type="NCBI Taxonomy" id="652676"/>
    <lineage>
        <taxon>unclassified sequences</taxon>
        <taxon>metagenomes</taxon>
        <taxon>ecological metagenomes</taxon>
    </lineage>
</organism>
<dbReference type="InterPro" id="IPR052348">
    <property type="entry name" value="Metallopeptidase_M50B"/>
</dbReference>
<reference evidence="14" key="1">
    <citation type="submission" date="2018-06" db="EMBL/GenBank/DDBJ databases">
        <authorList>
            <person name="Zhirakovskaya E."/>
        </authorList>
    </citation>
    <scope>NUCLEOTIDE SEQUENCE</scope>
</reference>
<protein>
    <submittedName>
        <fullName evidence="14">FIG004556: membrane metalloprotease</fullName>
    </submittedName>
</protein>
<evidence type="ECO:0000256" key="5">
    <source>
        <dbReference type="ARBA" id="ARBA00022670"/>
    </source>
</evidence>
<feature type="transmembrane region" description="Helical" evidence="13">
    <location>
        <begin position="58"/>
        <end position="77"/>
    </location>
</feature>
<accession>A0A3B1AJ99</accession>
<evidence type="ECO:0000256" key="8">
    <source>
        <dbReference type="ARBA" id="ARBA00022801"/>
    </source>
</evidence>
<dbReference type="EMBL" id="UOFX01000010">
    <property type="protein sequence ID" value="VAX05929.1"/>
    <property type="molecule type" value="Genomic_DNA"/>
</dbReference>